<evidence type="ECO:0000313" key="2">
    <source>
        <dbReference type="Proteomes" id="UP001056778"/>
    </source>
</evidence>
<reference evidence="1" key="1">
    <citation type="submission" date="2022-04" db="EMBL/GenBank/DDBJ databases">
        <title>Chromosome-scale genome assembly of Holotrichia oblita Faldermann.</title>
        <authorList>
            <person name="Rongchong L."/>
        </authorList>
    </citation>
    <scope>NUCLEOTIDE SEQUENCE</scope>
    <source>
        <strain evidence="1">81SQS9</strain>
    </source>
</reference>
<proteinExistence type="predicted"/>
<dbReference type="Proteomes" id="UP001056778">
    <property type="component" value="Chromosome 3"/>
</dbReference>
<keyword evidence="2" id="KW-1185">Reference proteome</keyword>
<sequence length="934" mass="106892">MFYALLVVFCILYLLYKYLNSNYDYWEKRHTPFDPPVTFFGNLRDAVTFKRSIGEIYTDLYNSHRDVPYVGFYKIRQPALLIREPEIIKDILIKDFNSFAKNDAVVEEDVDPIAAKNPFFQYGLSWKTSRSQLSYCFSSGKMKHMLPLMYDVSKNMVKYIETESKLGANPFDAKELCSKFTSDNVASCAFGLQGKAFEDPNSEFRMVCKKVLQPSFSLTIKMLLIFLFPNVNKVFSVRFIPEDAANYFRKLVKNSIQYRQEHNIVRNDFLDAVLQMKLKPEEASLTNDDITAHAVSFFGDGFETSSIALSFLLYDLAANVDIQEQLRKEVNQVMNNHGNTLTYEAIQDMHFLDRALSESLRLHPPAIFMSKICTNDYMLPSCTESNDKVKIEQGTTIIIPVYALHRDAKYFPNPETYDPDRFLDSNKSDIVKGAYLPFGEGPRICIGMKFAILQVKIAAVSIIQNFDVRVNKKTKEPLEIDPNFFLLLAKGGLCAHKNTPYVGFYKIRQPGILIRDPELVKDVMIKGFYSFDKNDVYVDETVDPIASKNPFFQHGPQWKINRSQLSYCFTSGKMKNMFPLIYEVSQNLIKYIETETKLGANPFDAKELASKFTSDSVASCAFGLDGKAFEDPNSEFRSVAKKVLEPSKILSIKLLVMFLFPSCSKILNIRFIPKDAAEYYFNVVKTALSYRKAHNIIRNDFLDVVTQMKFKPNEPRLTLDDITAHAVSFFGDGFETSSITLSFLLYDLAANLDVQEKVRQEISDAMKNYGDTISYDAIQDLNFLDRCVSESMRVHPPVLSLSKICTGGYTLPPCNETGKELRIEEDTPIVIPIYAIHHDSKYYPNPEKFDPNRFLENNKSEIVKGAYLPFGEGPRICIGMKFALLQIKVATVSIIQKFDIRVNKKTKEPLEIDPNYFMLLAKGGLWLDFYQRSQ</sequence>
<organism evidence="1 2">
    <name type="scientific">Holotrichia oblita</name>
    <name type="common">Chafer beetle</name>
    <dbReference type="NCBI Taxonomy" id="644536"/>
    <lineage>
        <taxon>Eukaryota</taxon>
        <taxon>Metazoa</taxon>
        <taxon>Ecdysozoa</taxon>
        <taxon>Arthropoda</taxon>
        <taxon>Hexapoda</taxon>
        <taxon>Insecta</taxon>
        <taxon>Pterygota</taxon>
        <taxon>Neoptera</taxon>
        <taxon>Endopterygota</taxon>
        <taxon>Coleoptera</taxon>
        <taxon>Polyphaga</taxon>
        <taxon>Scarabaeiformia</taxon>
        <taxon>Scarabaeidae</taxon>
        <taxon>Melolonthinae</taxon>
        <taxon>Holotrichia</taxon>
    </lineage>
</organism>
<name>A0ACB9TED1_HOLOL</name>
<protein>
    <submittedName>
        <fullName evidence="1">Cytochrome p450</fullName>
    </submittedName>
</protein>
<comment type="caution">
    <text evidence="1">The sequence shown here is derived from an EMBL/GenBank/DDBJ whole genome shotgun (WGS) entry which is preliminary data.</text>
</comment>
<dbReference type="EMBL" id="CM043017">
    <property type="protein sequence ID" value="KAI4465166.1"/>
    <property type="molecule type" value="Genomic_DNA"/>
</dbReference>
<evidence type="ECO:0000313" key="1">
    <source>
        <dbReference type="EMBL" id="KAI4465166.1"/>
    </source>
</evidence>
<accession>A0ACB9TED1</accession>
<gene>
    <name evidence="1" type="ORF">MML48_3g00008703</name>
</gene>